<evidence type="ECO:0008006" key="3">
    <source>
        <dbReference type="Google" id="ProtNLM"/>
    </source>
</evidence>
<comment type="caution">
    <text evidence="1">The sequence shown here is derived from an EMBL/GenBank/DDBJ whole genome shotgun (WGS) entry which is preliminary data.</text>
</comment>
<sequence>MYWVENELVDQSCWDRQQKAILHVRETVEQEISSHGPNARLVLLEYTSPKSLGELSQNPPEGLDTPARPVASSEIIYRVSARFSGWSHVRVIAVAFLPDEKIEGFQWDFGNQEGSKAAKVVQREWKIDTNSFYQNIGITTLTNEEIATICNQYITDNEKYNLLSNNCEIFSKHLAREICMPGTTREEAHRVAVEAALGRDHPWLGFSDPLWAGRSLLAASRFLGTAGFPVVSLTLFGLTCFFSEGLKYGRDLGAL</sequence>
<evidence type="ECO:0000313" key="1">
    <source>
        <dbReference type="EMBL" id="KAF2197875.1"/>
    </source>
</evidence>
<gene>
    <name evidence="1" type="ORF">GQ43DRAFT_443846</name>
</gene>
<organism evidence="1 2">
    <name type="scientific">Delitschia confertaspora ATCC 74209</name>
    <dbReference type="NCBI Taxonomy" id="1513339"/>
    <lineage>
        <taxon>Eukaryota</taxon>
        <taxon>Fungi</taxon>
        <taxon>Dikarya</taxon>
        <taxon>Ascomycota</taxon>
        <taxon>Pezizomycotina</taxon>
        <taxon>Dothideomycetes</taxon>
        <taxon>Pleosporomycetidae</taxon>
        <taxon>Pleosporales</taxon>
        <taxon>Delitschiaceae</taxon>
        <taxon>Delitschia</taxon>
    </lineage>
</organism>
<evidence type="ECO:0000313" key="2">
    <source>
        <dbReference type="Proteomes" id="UP000799536"/>
    </source>
</evidence>
<accession>A0A9P4JEP8</accession>
<protein>
    <recommendedName>
        <fullName evidence="3">PPPDE domain-containing protein</fullName>
    </recommendedName>
</protein>
<keyword evidence="2" id="KW-1185">Reference proteome</keyword>
<dbReference type="AlphaFoldDB" id="A0A9P4JEP8"/>
<proteinExistence type="predicted"/>
<dbReference type="OrthoDB" id="3727368at2759"/>
<dbReference type="Proteomes" id="UP000799536">
    <property type="component" value="Unassembled WGS sequence"/>
</dbReference>
<reference evidence="1" key="1">
    <citation type="journal article" date="2020" name="Stud. Mycol.">
        <title>101 Dothideomycetes genomes: a test case for predicting lifestyles and emergence of pathogens.</title>
        <authorList>
            <person name="Haridas S."/>
            <person name="Albert R."/>
            <person name="Binder M."/>
            <person name="Bloem J."/>
            <person name="Labutti K."/>
            <person name="Salamov A."/>
            <person name="Andreopoulos B."/>
            <person name="Baker S."/>
            <person name="Barry K."/>
            <person name="Bills G."/>
            <person name="Bluhm B."/>
            <person name="Cannon C."/>
            <person name="Castanera R."/>
            <person name="Culley D."/>
            <person name="Daum C."/>
            <person name="Ezra D."/>
            <person name="Gonzalez J."/>
            <person name="Henrissat B."/>
            <person name="Kuo A."/>
            <person name="Liang C."/>
            <person name="Lipzen A."/>
            <person name="Lutzoni F."/>
            <person name="Magnuson J."/>
            <person name="Mondo S."/>
            <person name="Nolan M."/>
            <person name="Ohm R."/>
            <person name="Pangilinan J."/>
            <person name="Park H.-J."/>
            <person name="Ramirez L."/>
            <person name="Alfaro M."/>
            <person name="Sun H."/>
            <person name="Tritt A."/>
            <person name="Yoshinaga Y."/>
            <person name="Zwiers L.-H."/>
            <person name="Turgeon B."/>
            <person name="Goodwin S."/>
            <person name="Spatafora J."/>
            <person name="Crous P."/>
            <person name="Grigoriev I."/>
        </authorList>
    </citation>
    <scope>NUCLEOTIDE SEQUENCE</scope>
    <source>
        <strain evidence="1">ATCC 74209</strain>
    </source>
</reference>
<name>A0A9P4JEP8_9PLEO</name>
<dbReference type="EMBL" id="ML994190">
    <property type="protein sequence ID" value="KAF2197875.1"/>
    <property type="molecule type" value="Genomic_DNA"/>
</dbReference>
<dbReference type="Gene3D" id="3.90.1720.30">
    <property type="entry name" value="PPPDE domains"/>
    <property type="match status" value="1"/>
</dbReference>
<dbReference type="InterPro" id="IPR042266">
    <property type="entry name" value="PPPDE_sf"/>
</dbReference>